<accession>A0AAN1J8V7</accession>
<dbReference type="AlphaFoldDB" id="A0AAN1J8V7"/>
<dbReference type="Proteomes" id="UP000236649">
    <property type="component" value="Chromosome 1"/>
</dbReference>
<sequence>MIALGIGLIPSGLAAWLPFGNEVTVYMLSCDGKAVSGVCPGNEKTDTPMTYKVLVDQHSVSYWRADDPGEQQRFPFCTVSDTKSWWCQWEGDEIPKSRFGMVAGKYVEIATCMSVTTTQLYYQVPMWRWWLVWLHERLA</sequence>
<evidence type="ECO:0000313" key="2">
    <source>
        <dbReference type="Proteomes" id="UP000236649"/>
    </source>
</evidence>
<gene>
    <name evidence="1" type="ORF">C2L64_13595</name>
</gene>
<dbReference type="KEGG" id="phs:C2L64_13595"/>
<dbReference type="EMBL" id="CP026105">
    <property type="protein sequence ID" value="AUT69210.1"/>
    <property type="molecule type" value="Genomic_DNA"/>
</dbReference>
<organism evidence="1 2">
    <name type="scientific">Paraburkholderia hospita</name>
    <dbReference type="NCBI Taxonomy" id="169430"/>
    <lineage>
        <taxon>Bacteria</taxon>
        <taxon>Pseudomonadati</taxon>
        <taxon>Pseudomonadota</taxon>
        <taxon>Betaproteobacteria</taxon>
        <taxon>Burkholderiales</taxon>
        <taxon>Burkholderiaceae</taxon>
        <taxon>Paraburkholderia</taxon>
    </lineage>
</organism>
<protein>
    <submittedName>
        <fullName evidence="1">Uncharacterized protein</fullName>
    </submittedName>
</protein>
<reference evidence="1 2" key="1">
    <citation type="submission" date="2018-01" db="EMBL/GenBank/DDBJ databases">
        <title>Species boundaries and ecological features among Paraburkholderia terrae DSMZ17804T, P. hospita DSMZ17164T and P. caribensis DSMZ13236T.</title>
        <authorList>
            <person name="Pratama A.A."/>
        </authorList>
    </citation>
    <scope>NUCLEOTIDE SEQUENCE [LARGE SCALE GENOMIC DNA]</scope>
    <source>
        <strain evidence="1 2">DSM 17164</strain>
    </source>
</reference>
<proteinExistence type="predicted"/>
<name>A0AAN1J8V7_9BURK</name>
<evidence type="ECO:0000313" key="1">
    <source>
        <dbReference type="EMBL" id="AUT69210.1"/>
    </source>
</evidence>